<organism evidence="2 3">
    <name type="scientific">Faecalibacillus faecis</name>
    <dbReference type="NCBI Taxonomy" id="1982628"/>
    <lineage>
        <taxon>Bacteria</taxon>
        <taxon>Bacillati</taxon>
        <taxon>Bacillota</taxon>
        <taxon>Erysipelotrichia</taxon>
        <taxon>Erysipelotrichales</taxon>
        <taxon>Coprobacillaceae</taxon>
        <taxon>Faecalibacillus</taxon>
    </lineage>
</organism>
<dbReference type="Proteomes" id="UP001198439">
    <property type="component" value="Unassembled WGS sequence"/>
</dbReference>
<gene>
    <name evidence="2" type="ORF">C7U55_12200</name>
    <name evidence="1" type="ORF">LJD69_11245</name>
</gene>
<dbReference type="InterPro" id="IPR029063">
    <property type="entry name" value="SAM-dependent_MTases_sf"/>
</dbReference>
<evidence type="ECO:0000313" key="1">
    <source>
        <dbReference type="EMBL" id="MCB8611165.1"/>
    </source>
</evidence>
<evidence type="ECO:0000313" key="3">
    <source>
        <dbReference type="Proteomes" id="UP000241201"/>
    </source>
</evidence>
<comment type="caution">
    <text evidence="2">The sequence shown here is derived from an EMBL/GenBank/DDBJ whole genome shotgun (WGS) entry which is preliminary data.</text>
</comment>
<keyword evidence="2" id="KW-0489">Methyltransferase</keyword>
<dbReference type="PANTHER" id="PTHR35276:SF1">
    <property type="entry name" value="TRNA (MNM(5)S(2)U34)-METHYLTRANSFERASE, CHLOROPLASTIC"/>
    <property type="match status" value="1"/>
</dbReference>
<dbReference type="Gene3D" id="3.40.50.150">
    <property type="entry name" value="Vaccinia Virus protein VP39"/>
    <property type="match status" value="1"/>
</dbReference>
<keyword evidence="3" id="KW-1185">Reference proteome</keyword>
<name>A0A2T3FLB9_9FIRM</name>
<accession>A0A2T3FLB9</accession>
<dbReference type="GeneID" id="77471844"/>
<protein>
    <submittedName>
        <fullName evidence="1">Class I SAM-dependent methyltransferase</fullName>
    </submittedName>
    <submittedName>
        <fullName evidence="2">rRNA methyltransferase</fullName>
    </submittedName>
</protein>
<dbReference type="InterPro" id="IPR010719">
    <property type="entry name" value="MnmM_MeTrfase"/>
</dbReference>
<sequence length="173" mass="20205">MESMIEFIHERIGKKYYDQGIDFTMGNGHDTLFLSDYCKHVYSYDIQAMALNNTKEFIKDKKNVTLFLKSHEYFDEDIISFDVGVFNLGYLPGGNHECVTHYQTTLKTIEKALNLLNPQGCLYIAIYIGHDKGEESIHLEEYFHALDHKLYNVAKFEMMNKKNAPYVVIVEKR</sequence>
<dbReference type="PANTHER" id="PTHR35276">
    <property type="entry name" value="S-ADENOSYL-L-METHIONINE-DEPENDENT METHYLTRANSFERASES SUPERFAMILY PROTEIN"/>
    <property type="match status" value="1"/>
</dbReference>
<dbReference type="SUPFAM" id="SSF53335">
    <property type="entry name" value="S-adenosyl-L-methionine-dependent methyltransferases"/>
    <property type="match status" value="1"/>
</dbReference>
<dbReference type="GO" id="GO:0032259">
    <property type="term" value="P:methylation"/>
    <property type="evidence" value="ECO:0007669"/>
    <property type="project" value="UniProtKB-KW"/>
</dbReference>
<proteinExistence type="predicted"/>
<dbReference type="Proteomes" id="UP000241201">
    <property type="component" value="Unassembled WGS sequence"/>
</dbReference>
<dbReference type="Pfam" id="PF06962">
    <property type="entry name" value="rRNA_methylase"/>
    <property type="match status" value="1"/>
</dbReference>
<dbReference type="EMBL" id="PYLP01000025">
    <property type="protein sequence ID" value="PST36079.1"/>
    <property type="molecule type" value="Genomic_DNA"/>
</dbReference>
<evidence type="ECO:0000313" key="2">
    <source>
        <dbReference type="EMBL" id="PST36079.1"/>
    </source>
</evidence>
<reference evidence="1" key="3">
    <citation type="submission" date="2021-10" db="EMBL/GenBank/DDBJ databases">
        <title>Collection of gut derived symbiotic bacterial strains cultured from healthy donors.</title>
        <authorList>
            <person name="Lin H."/>
            <person name="Littmann E."/>
            <person name="Kohout C."/>
            <person name="Pamer E.G."/>
        </authorList>
    </citation>
    <scope>NUCLEOTIDE SEQUENCE</scope>
    <source>
        <strain evidence="1">DFI.4.48</strain>
    </source>
</reference>
<keyword evidence="2" id="KW-0808">Transferase</keyword>
<reference evidence="2" key="2">
    <citation type="journal article" date="2019" name="Int. J. Syst. Evol. Microbiol.">
        <title>Faecalibacillus intestinalis gen. nov., sp. nov. and Faecalibacillus faecis sp. nov., isolated from human faeces.</title>
        <authorList>
            <person name="Seo B."/>
            <person name="Jeon K."/>
            <person name="Baek I."/>
            <person name="Lee Y.M."/>
            <person name="Baek K."/>
            <person name="Ko G."/>
        </authorList>
    </citation>
    <scope>NUCLEOTIDE SEQUENCE</scope>
    <source>
        <strain evidence="2">SNUG30370</strain>
    </source>
</reference>
<dbReference type="RefSeq" id="WP_106988800.1">
    <property type="nucleotide sequence ID" value="NZ_JAJCFI010000043.1"/>
</dbReference>
<reference evidence="3" key="1">
    <citation type="submission" date="2018-03" db="EMBL/GenBank/DDBJ databases">
        <title>Lachnoclostridium SNUG30370 gen.nov., sp.nov., isolated from human faeces.</title>
        <authorList>
            <person name="Seo B."/>
            <person name="Jeon K."/>
            <person name="Ko G."/>
        </authorList>
    </citation>
    <scope>NUCLEOTIDE SEQUENCE [LARGE SCALE GENOMIC DNA]</scope>
    <source>
        <strain evidence="3">SNUG30370</strain>
    </source>
</reference>
<dbReference type="GO" id="GO:0008168">
    <property type="term" value="F:methyltransferase activity"/>
    <property type="evidence" value="ECO:0007669"/>
    <property type="project" value="UniProtKB-KW"/>
</dbReference>
<dbReference type="AlphaFoldDB" id="A0A2T3FLB9"/>
<dbReference type="EMBL" id="JAJDKZ010000038">
    <property type="protein sequence ID" value="MCB8611165.1"/>
    <property type="molecule type" value="Genomic_DNA"/>
</dbReference>